<keyword evidence="1" id="KW-1133">Transmembrane helix</keyword>
<sequence>MLVNSYSGFSTIEYFVASFDIGDLILSGFCFGITTPFRFKHLQKIFQNFNKIDAFIPPLSTEIVQKRSKLLNVFILMFMFIVYVFDLFIWGYDTWFEFVIIFSSYGHLVVCPYEVFLLLSNKDASFLNYAQLIWVFVHICRLLVIVENCHNCKE</sequence>
<dbReference type="OrthoDB" id="6720509at2759"/>
<keyword evidence="1" id="KW-0812">Transmembrane</keyword>
<evidence type="ECO:0000313" key="3">
    <source>
        <dbReference type="Proteomes" id="UP000292052"/>
    </source>
</evidence>
<dbReference type="EMBL" id="QDEB01119812">
    <property type="protein sequence ID" value="RZB40343.1"/>
    <property type="molecule type" value="Genomic_DNA"/>
</dbReference>
<protein>
    <submittedName>
        <fullName evidence="2">Uncharacterized protein</fullName>
    </submittedName>
</protein>
<dbReference type="Proteomes" id="UP000292052">
    <property type="component" value="Unassembled WGS sequence"/>
</dbReference>
<gene>
    <name evidence="2" type="ORF">BDFB_011014</name>
</gene>
<feature type="transmembrane region" description="Helical" evidence="1">
    <location>
        <begin position="126"/>
        <end position="146"/>
    </location>
</feature>
<accession>A0A482VAV1</accession>
<feature type="non-terminal residue" evidence="2">
    <location>
        <position position="154"/>
    </location>
</feature>
<organism evidence="2 3">
    <name type="scientific">Asbolus verrucosus</name>
    <name type="common">Desert ironclad beetle</name>
    <dbReference type="NCBI Taxonomy" id="1661398"/>
    <lineage>
        <taxon>Eukaryota</taxon>
        <taxon>Metazoa</taxon>
        <taxon>Ecdysozoa</taxon>
        <taxon>Arthropoda</taxon>
        <taxon>Hexapoda</taxon>
        <taxon>Insecta</taxon>
        <taxon>Pterygota</taxon>
        <taxon>Neoptera</taxon>
        <taxon>Endopterygota</taxon>
        <taxon>Coleoptera</taxon>
        <taxon>Polyphaga</taxon>
        <taxon>Cucujiformia</taxon>
        <taxon>Tenebrionidae</taxon>
        <taxon>Pimeliinae</taxon>
        <taxon>Asbolus</taxon>
    </lineage>
</organism>
<evidence type="ECO:0000256" key="1">
    <source>
        <dbReference type="SAM" id="Phobius"/>
    </source>
</evidence>
<feature type="transmembrane region" description="Helical" evidence="1">
    <location>
        <begin position="12"/>
        <end position="34"/>
    </location>
</feature>
<keyword evidence="3" id="KW-1185">Reference proteome</keyword>
<feature type="transmembrane region" description="Helical" evidence="1">
    <location>
        <begin position="98"/>
        <end position="119"/>
    </location>
</feature>
<name>A0A482VAV1_ASBVE</name>
<dbReference type="AlphaFoldDB" id="A0A482VAV1"/>
<keyword evidence="1" id="KW-0472">Membrane</keyword>
<proteinExistence type="predicted"/>
<feature type="transmembrane region" description="Helical" evidence="1">
    <location>
        <begin position="70"/>
        <end position="92"/>
    </location>
</feature>
<evidence type="ECO:0000313" key="2">
    <source>
        <dbReference type="EMBL" id="RZB40343.1"/>
    </source>
</evidence>
<comment type="caution">
    <text evidence="2">The sequence shown here is derived from an EMBL/GenBank/DDBJ whole genome shotgun (WGS) entry which is preliminary data.</text>
</comment>
<reference evidence="2 3" key="1">
    <citation type="submission" date="2017-03" db="EMBL/GenBank/DDBJ databases">
        <title>Genome of the blue death feigning beetle - Asbolus verrucosus.</title>
        <authorList>
            <person name="Rider S.D."/>
        </authorList>
    </citation>
    <scope>NUCLEOTIDE SEQUENCE [LARGE SCALE GENOMIC DNA]</scope>
    <source>
        <strain evidence="2">Butters</strain>
        <tissue evidence="2">Head and leg muscle</tissue>
    </source>
</reference>